<proteinExistence type="predicted"/>
<feature type="signal peptide" evidence="1">
    <location>
        <begin position="1"/>
        <end position="20"/>
    </location>
</feature>
<evidence type="ECO:0000313" key="2">
    <source>
        <dbReference type="EMBL" id="CAJ0595264.1"/>
    </source>
</evidence>
<reference evidence="2" key="1">
    <citation type="submission" date="2023-07" db="EMBL/GenBank/DDBJ databases">
        <authorList>
            <consortium name="CYATHOMIX"/>
        </authorList>
    </citation>
    <scope>NUCLEOTIDE SEQUENCE</scope>
    <source>
        <strain evidence="2">N/A</strain>
    </source>
</reference>
<accession>A0AA36M0W4</accession>
<organism evidence="2 3">
    <name type="scientific">Cylicocyclus nassatus</name>
    <name type="common">Nematode worm</name>
    <dbReference type="NCBI Taxonomy" id="53992"/>
    <lineage>
        <taxon>Eukaryota</taxon>
        <taxon>Metazoa</taxon>
        <taxon>Ecdysozoa</taxon>
        <taxon>Nematoda</taxon>
        <taxon>Chromadorea</taxon>
        <taxon>Rhabditida</taxon>
        <taxon>Rhabditina</taxon>
        <taxon>Rhabditomorpha</taxon>
        <taxon>Strongyloidea</taxon>
        <taxon>Strongylidae</taxon>
        <taxon>Cylicocyclus</taxon>
    </lineage>
</organism>
<keyword evidence="1" id="KW-0732">Signal</keyword>
<name>A0AA36M0W4_CYLNA</name>
<protein>
    <submittedName>
        <fullName evidence="2">Uncharacterized protein</fullName>
    </submittedName>
</protein>
<comment type="caution">
    <text evidence="2">The sequence shown here is derived from an EMBL/GenBank/DDBJ whole genome shotgun (WGS) entry which is preliminary data.</text>
</comment>
<dbReference type="Gene3D" id="3.30.30.100">
    <property type="match status" value="1"/>
</dbReference>
<evidence type="ECO:0000313" key="3">
    <source>
        <dbReference type="Proteomes" id="UP001176961"/>
    </source>
</evidence>
<sequence length="99" mass="10759">MSSSSVALLVLSCLVALSRSELGGCYDSAEFCMPEPDALKGFFWISCKGYCKDCQGKADGQCVQVFNGECDGGWQCQCKGDDRPKSLNPFVQKDCALWP</sequence>
<feature type="chain" id="PRO_5041254643" evidence="1">
    <location>
        <begin position="21"/>
        <end position="99"/>
    </location>
</feature>
<dbReference type="InterPro" id="IPR038456">
    <property type="entry name" value="Macin_sf"/>
</dbReference>
<dbReference type="Proteomes" id="UP001176961">
    <property type="component" value="Unassembled WGS sequence"/>
</dbReference>
<gene>
    <name evidence="2" type="ORF">CYNAS_LOCUS7247</name>
</gene>
<evidence type="ECO:0000256" key="1">
    <source>
        <dbReference type="SAM" id="SignalP"/>
    </source>
</evidence>
<dbReference type="EMBL" id="CATQJL010000112">
    <property type="protein sequence ID" value="CAJ0595264.1"/>
    <property type="molecule type" value="Genomic_DNA"/>
</dbReference>
<dbReference type="AlphaFoldDB" id="A0AA36M0W4"/>
<keyword evidence="3" id="KW-1185">Reference proteome</keyword>